<keyword evidence="3 6" id="KW-0479">Metal-binding</keyword>
<dbReference type="GO" id="GO:0000287">
    <property type="term" value="F:magnesium ion binding"/>
    <property type="evidence" value="ECO:0007669"/>
    <property type="project" value="UniProtKB-UniRule"/>
</dbReference>
<dbReference type="Gene3D" id="3.40.50.1010">
    <property type="entry name" value="5'-nuclease"/>
    <property type="match status" value="1"/>
</dbReference>
<proteinExistence type="inferred from homology"/>
<dbReference type="AlphaFoldDB" id="B0SZV9"/>
<keyword evidence="2 6" id="KW-0540">Nuclease</keyword>
<dbReference type="InterPro" id="IPR051619">
    <property type="entry name" value="TypeII_TA_RNase_PINc/VapC"/>
</dbReference>
<feature type="binding site" evidence="6">
    <location>
        <position position="98"/>
    </location>
    <ligand>
        <name>Mg(2+)</name>
        <dbReference type="ChEBI" id="CHEBI:18420"/>
    </ligand>
</feature>
<evidence type="ECO:0000256" key="5">
    <source>
        <dbReference type="ARBA" id="ARBA00022842"/>
    </source>
</evidence>
<comment type="function">
    <text evidence="6">Toxic component of a toxin-antitoxin (TA) system. An RNase.</text>
</comment>
<feature type="domain" description="PIN" evidence="7">
    <location>
        <begin position="3"/>
        <end position="123"/>
    </location>
</feature>
<dbReference type="HOGENOM" id="CLU_121774_1_2_5"/>
<evidence type="ECO:0000259" key="7">
    <source>
        <dbReference type="Pfam" id="PF01850"/>
    </source>
</evidence>
<dbReference type="CDD" id="cd09873">
    <property type="entry name" value="PIN_Pae0151-like"/>
    <property type="match status" value="1"/>
</dbReference>
<comment type="similarity">
    <text evidence="6">Belongs to the PINc/VapC protein family.</text>
</comment>
<dbReference type="HAMAP" id="MF_00265">
    <property type="entry name" value="VapC_Nob1"/>
    <property type="match status" value="1"/>
</dbReference>
<keyword evidence="4 6" id="KW-0378">Hydrolase</keyword>
<reference evidence="8" key="1">
    <citation type="submission" date="2008-01" db="EMBL/GenBank/DDBJ databases">
        <title>Complete sequence of chromosome of Caulobacter sp. K31.</title>
        <authorList>
            <consortium name="US DOE Joint Genome Institute"/>
            <person name="Copeland A."/>
            <person name="Lucas S."/>
            <person name="Lapidus A."/>
            <person name="Barry K."/>
            <person name="Glavina del Rio T."/>
            <person name="Dalin E."/>
            <person name="Tice H."/>
            <person name="Pitluck S."/>
            <person name="Bruce D."/>
            <person name="Goodwin L."/>
            <person name="Thompson L.S."/>
            <person name="Brettin T."/>
            <person name="Detter J.C."/>
            <person name="Han C."/>
            <person name="Schmutz J."/>
            <person name="Larimer F."/>
            <person name="Land M."/>
            <person name="Hauser L."/>
            <person name="Kyrpides N."/>
            <person name="Kim E."/>
            <person name="Stephens C."/>
            <person name="Richardson P."/>
        </authorList>
    </citation>
    <scope>NUCLEOTIDE SEQUENCE [LARGE SCALE GENOMIC DNA]</scope>
    <source>
        <strain evidence="8">K31</strain>
    </source>
</reference>
<dbReference type="PANTHER" id="PTHR35901:SF1">
    <property type="entry name" value="EXONUCLEASE VAPC9"/>
    <property type="match status" value="1"/>
</dbReference>
<dbReference type="eggNOG" id="COG4113">
    <property type="taxonomic scope" value="Bacteria"/>
</dbReference>
<dbReference type="SUPFAM" id="SSF88723">
    <property type="entry name" value="PIN domain-like"/>
    <property type="match status" value="1"/>
</dbReference>
<name>B0SZV9_CAUSK</name>
<dbReference type="EMBL" id="CP000927">
    <property type="protein sequence ID" value="ABZ72032.1"/>
    <property type="molecule type" value="Genomic_DNA"/>
</dbReference>
<dbReference type="GO" id="GO:0004540">
    <property type="term" value="F:RNA nuclease activity"/>
    <property type="evidence" value="ECO:0007669"/>
    <property type="project" value="InterPro"/>
</dbReference>
<dbReference type="GO" id="GO:0090729">
    <property type="term" value="F:toxin activity"/>
    <property type="evidence" value="ECO:0007669"/>
    <property type="project" value="UniProtKB-KW"/>
</dbReference>
<dbReference type="InterPro" id="IPR029060">
    <property type="entry name" value="PIN-like_dom_sf"/>
</dbReference>
<sequence length="136" mass="14471">MTIVVDASVALKWVLDNEDGSSRAISLIETESLIAPDLWLIECANVLVMKARRGLITAEGARAALASIEATPVRIVPTRAHIAAAQAIAFELNKSAYDSLYLAIAVSERATMVTADAAFFRAASATAAYAPHIRML</sequence>
<gene>
    <name evidence="6" type="primary">vapC</name>
    <name evidence="8" type="ordered locus">Caul_2905</name>
</gene>
<dbReference type="OrthoDB" id="1524147at2"/>
<dbReference type="Pfam" id="PF01850">
    <property type="entry name" value="PIN"/>
    <property type="match status" value="1"/>
</dbReference>
<evidence type="ECO:0000256" key="1">
    <source>
        <dbReference type="ARBA" id="ARBA00022649"/>
    </source>
</evidence>
<dbReference type="STRING" id="366602.Caul_2905"/>
<dbReference type="EC" id="3.1.-.-" evidence="6"/>
<dbReference type="KEGG" id="cak:Caul_2905"/>
<evidence type="ECO:0000256" key="4">
    <source>
        <dbReference type="ARBA" id="ARBA00022801"/>
    </source>
</evidence>
<dbReference type="InterPro" id="IPR044153">
    <property type="entry name" value="PIN_Pae0151-like"/>
</dbReference>
<evidence type="ECO:0000256" key="2">
    <source>
        <dbReference type="ARBA" id="ARBA00022722"/>
    </source>
</evidence>
<organism evidence="8">
    <name type="scientific">Caulobacter sp. (strain K31)</name>
    <dbReference type="NCBI Taxonomy" id="366602"/>
    <lineage>
        <taxon>Bacteria</taxon>
        <taxon>Pseudomonadati</taxon>
        <taxon>Pseudomonadota</taxon>
        <taxon>Alphaproteobacteria</taxon>
        <taxon>Caulobacterales</taxon>
        <taxon>Caulobacteraceae</taxon>
        <taxon>Caulobacter</taxon>
    </lineage>
</organism>
<feature type="binding site" evidence="6">
    <location>
        <position position="6"/>
    </location>
    <ligand>
        <name>Mg(2+)</name>
        <dbReference type="ChEBI" id="CHEBI:18420"/>
    </ligand>
</feature>
<dbReference type="GO" id="GO:0016787">
    <property type="term" value="F:hydrolase activity"/>
    <property type="evidence" value="ECO:0007669"/>
    <property type="project" value="UniProtKB-KW"/>
</dbReference>
<evidence type="ECO:0000313" key="8">
    <source>
        <dbReference type="EMBL" id="ABZ72032.1"/>
    </source>
</evidence>
<evidence type="ECO:0000256" key="3">
    <source>
        <dbReference type="ARBA" id="ARBA00022723"/>
    </source>
</evidence>
<keyword evidence="5 6" id="KW-0460">Magnesium</keyword>
<dbReference type="InterPro" id="IPR022907">
    <property type="entry name" value="VapC_family"/>
</dbReference>
<protein>
    <recommendedName>
        <fullName evidence="6">Ribonuclease VapC</fullName>
        <shortName evidence="6">RNase VapC</shortName>
        <ecNumber evidence="6">3.1.-.-</ecNumber>
    </recommendedName>
    <alternativeName>
        <fullName evidence="6">Toxin VapC</fullName>
    </alternativeName>
</protein>
<evidence type="ECO:0000256" key="6">
    <source>
        <dbReference type="HAMAP-Rule" id="MF_00265"/>
    </source>
</evidence>
<keyword evidence="1 6" id="KW-1277">Toxin-antitoxin system</keyword>
<dbReference type="InterPro" id="IPR002716">
    <property type="entry name" value="PIN_dom"/>
</dbReference>
<comment type="cofactor">
    <cofactor evidence="6">
        <name>Mg(2+)</name>
        <dbReference type="ChEBI" id="CHEBI:18420"/>
    </cofactor>
</comment>
<dbReference type="PANTHER" id="PTHR35901">
    <property type="entry name" value="RIBONUCLEASE VAPC3"/>
    <property type="match status" value="1"/>
</dbReference>
<accession>B0SZV9</accession>
<keyword evidence="6" id="KW-0800">Toxin</keyword>